<evidence type="ECO:0000313" key="4">
    <source>
        <dbReference type="Proteomes" id="UP001153714"/>
    </source>
</evidence>
<accession>A0A9N9N1C3</accession>
<feature type="region of interest" description="Disordered" evidence="1">
    <location>
        <begin position="134"/>
        <end position="161"/>
    </location>
</feature>
<evidence type="ECO:0000313" key="3">
    <source>
        <dbReference type="EMBL" id="CAG9782439.1"/>
    </source>
</evidence>
<organism evidence="3 4">
    <name type="scientific">Diatraea saccharalis</name>
    <name type="common">sugarcane borer</name>
    <dbReference type="NCBI Taxonomy" id="40085"/>
    <lineage>
        <taxon>Eukaryota</taxon>
        <taxon>Metazoa</taxon>
        <taxon>Ecdysozoa</taxon>
        <taxon>Arthropoda</taxon>
        <taxon>Hexapoda</taxon>
        <taxon>Insecta</taxon>
        <taxon>Pterygota</taxon>
        <taxon>Neoptera</taxon>
        <taxon>Endopterygota</taxon>
        <taxon>Lepidoptera</taxon>
        <taxon>Glossata</taxon>
        <taxon>Ditrysia</taxon>
        <taxon>Pyraloidea</taxon>
        <taxon>Crambidae</taxon>
        <taxon>Crambinae</taxon>
        <taxon>Diatraea</taxon>
    </lineage>
</organism>
<reference evidence="3" key="2">
    <citation type="submission" date="2022-10" db="EMBL/GenBank/DDBJ databases">
        <authorList>
            <consortium name="ENA_rothamsted_submissions"/>
            <consortium name="culmorum"/>
            <person name="King R."/>
        </authorList>
    </citation>
    <scope>NUCLEOTIDE SEQUENCE</scope>
</reference>
<keyword evidence="4" id="KW-1185">Reference proteome</keyword>
<name>A0A9N9N1C3_9NEOP</name>
<dbReference type="AlphaFoldDB" id="A0A9N9N1C3"/>
<dbReference type="Proteomes" id="UP001153714">
    <property type="component" value="Chromosome 1"/>
</dbReference>
<gene>
    <name evidence="3" type="ORF">DIATSA_LOCUS696</name>
</gene>
<dbReference type="Pfam" id="PF10545">
    <property type="entry name" value="MADF_DNA_bdg"/>
    <property type="match status" value="1"/>
</dbReference>
<dbReference type="SMART" id="SM00595">
    <property type="entry name" value="MADF"/>
    <property type="match status" value="1"/>
</dbReference>
<dbReference type="InterPro" id="IPR006578">
    <property type="entry name" value="MADF-dom"/>
</dbReference>
<dbReference type="OrthoDB" id="549750at2759"/>
<protein>
    <recommendedName>
        <fullName evidence="2">MADF domain-containing protein</fullName>
    </recommendedName>
</protein>
<sequence>MPRKPCYWTRKLELELVEFIRQRDFIWKPYGNTNHHIQQKYKAYAEFAAKLGRGFTARSVRDRWVNIRSTFNHNLRRVDKSKEMARTPADMYVPCWPLWKPLQFLREVPRKEETVNYDGFPVHTEYHENSLQPKIEQSPNDENGLLRIRQRGQRTDRPRRKTSLLSSIPTVKCITVIEDLVTAMKPLSSVKSDQKSSYWFFGRHVTERLNCMREEDAESASREIMKLLSNWQSTEIKSEDLFQNIT</sequence>
<feature type="compositionally biased region" description="Basic residues" evidence="1">
    <location>
        <begin position="148"/>
        <end position="161"/>
    </location>
</feature>
<dbReference type="PANTHER" id="PTHR21505">
    <property type="entry name" value="MADF DOMAIN-CONTAINING PROTEIN-RELATED"/>
    <property type="match status" value="1"/>
</dbReference>
<dbReference type="PANTHER" id="PTHR21505:SF8">
    <property type="entry name" value="DPT-YFP REPRESSOR BY OVEREXPRESSION, ISOFORM D-RELATED"/>
    <property type="match status" value="1"/>
</dbReference>
<evidence type="ECO:0000259" key="2">
    <source>
        <dbReference type="Pfam" id="PF10545"/>
    </source>
</evidence>
<evidence type="ECO:0000256" key="1">
    <source>
        <dbReference type="SAM" id="MobiDB-lite"/>
    </source>
</evidence>
<proteinExistence type="predicted"/>
<reference evidence="3" key="1">
    <citation type="submission" date="2021-12" db="EMBL/GenBank/DDBJ databases">
        <authorList>
            <person name="King R."/>
        </authorList>
    </citation>
    <scope>NUCLEOTIDE SEQUENCE</scope>
</reference>
<dbReference type="EMBL" id="OU893332">
    <property type="protein sequence ID" value="CAG9782439.1"/>
    <property type="molecule type" value="Genomic_DNA"/>
</dbReference>
<feature type="domain" description="MADF" evidence="2">
    <location>
        <begin position="16"/>
        <end position="105"/>
    </location>
</feature>